<keyword evidence="5" id="KW-1185">Reference proteome</keyword>
<sequence>MARALLLAGFLSKLGHSFLTVGILLGSLAFAASLTPSLIPRSYLVQGVLSGISAALGYGAGVLGYWLWNYLELPELQGRARKVARIVVFGACVVIAAVFLWKTLEWQNSIRVLMSLAPLDTASPLMTGAVAVVVFVVLMVLGYLFRYTFLVFSNWLARFLPTRVSYLLGGLLALVLFWSAAEGLIFRSTLRVLDSSFQELDALIEDDLARPNAPIKAGSSASLISWEDLGRQGRRFVSSGPTGSDIGAFFGQSAVDPVRVYVGMNSAETAHERAQLALQELKRTGAFERSILIIAMPTGTGWVDQAALDTVEYLHRGDVASVAMQYSYLASWLSLLVQPDYGLEAGNALFREVYAYWTSLPREGRPKLYLHGLSLGAMNSERSASLYDVIADPFQGALWSGPPFPSSTWRSVTDGRNPGSPEWLPRFRDSSVFRFTNQNNALNIEGAAWGPLRIVYLQYASDPITFFNASTLYHEPDWMKEPRGPDVSEQVRWYPLITMLQLTVDMAMATTSPMGYGHVFAPQHYIDGWMAVTDPPGITADDIARLKAFFSKRGTTPVSG</sequence>
<protein>
    <submittedName>
        <fullName evidence="4">Membrane protein</fullName>
    </submittedName>
</protein>
<dbReference type="EMBL" id="BMCP01000010">
    <property type="protein sequence ID" value="GGE55313.1"/>
    <property type="molecule type" value="Genomic_DNA"/>
</dbReference>
<reference evidence="4" key="1">
    <citation type="journal article" date="2014" name="Int. J. Syst. Evol. Microbiol.">
        <title>Complete genome sequence of Corynebacterium casei LMG S-19264T (=DSM 44701T), isolated from a smear-ripened cheese.</title>
        <authorList>
            <consortium name="US DOE Joint Genome Institute (JGI-PGF)"/>
            <person name="Walter F."/>
            <person name="Albersmeier A."/>
            <person name="Kalinowski J."/>
            <person name="Ruckert C."/>
        </authorList>
    </citation>
    <scope>NUCLEOTIDE SEQUENCE</scope>
    <source>
        <strain evidence="4">CCM 7684</strain>
    </source>
</reference>
<dbReference type="RefSeq" id="WP_188411200.1">
    <property type="nucleotide sequence ID" value="NZ_BMCP01000010.1"/>
</dbReference>
<dbReference type="AlphaFoldDB" id="A0A8J3E0Y5"/>
<proteinExistence type="predicted"/>
<evidence type="ECO:0000313" key="4">
    <source>
        <dbReference type="EMBL" id="GGE55313.1"/>
    </source>
</evidence>
<comment type="caution">
    <text evidence="4">The sequence shown here is derived from an EMBL/GenBank/DDBJ whole genome shotgun (WGS) entry which is preliminary data.</text>
</comment>
<dbReference type="InterPro" id="IPR027788">
    <property type="entry name" value="Alpha/beta-hydrolase_N_dom"/>
</dbReference>
<evidence type="ECO:0000256" key="1">
    <source>
        <dbReference type="SAM" id="Phobius"/>
    </source>
</evidence>
<keyword evidence="1" id="KW-0472">Membrane</keyword>
<organism evidence="4 5">
    <name type="scientific">Agaricicola taiwanensis</name>
    <dbReference type="NCBI Taxonomy" id="591372"/>
    <lineage>
        <taxon>Bacteria</taxon>
        <taxon>Pseudomonadati</taxon>
        <taxon>Pseudomonadota</taxon>
        <taxon>Alphaproteobacteria</taxon>
        <taxon>Rhodobacterales</taxon>
        <taxon>Paracoccaceae</taxon>
        <taxon>Agaricicola</taxon>
    </lineage>
</organism>
<dbReference type="Pfam" id="PF15420">
    <property type="entry name" value="Abhydrolase_9_N"/>
    <property type="match status" value="1"/>
</dbReference>
<feature type="transmembrane region" description="Helical" evidence="1">
    <location>
        <begin position="166"/>
        <end position="186"/>
    </location>
</feature>
<dbReference type="PIRSF" id="PIRSF007542">
    <property type="entry name" value="UCP007542"/>
    <property type="match status" value="1"/>
</dbReference>
<feature type="transmembrane region" description="Helical" evidence="1">
    <location>
        <begin position="83"/>
        <end position="101"/>
    </location>
</feature>
<accession>A0A8J3E0Y5</accession>
<feature type="transmembrane region" description="Helical" evidence="1">
    <location>
        <begin position="47"/>
        <end position="71"/>
    </location>
</feature>
<feature type="domain" description="Alpha/beta-hydrolase N-terminal" evidence="3">
    <location>
        <begin position="34"/>
        <end position="241"/>
    </location>
</feature>
<dbReference type="Proteomes" id="UP000602745">
    <property type="component" value="Unassembled WGS sequence"/>
</dbReference>
<name>A0A8J3E0Y5_9RHOB</name>
<dbReference type="InterPro" id="IPR027787">
    <property type="entry name" value="Alpha/beta-hydrolase_catalytic"/>
</dbReference>
<feature type="transmembrane region" description="Helical" evidence="1">
    <location>
        <begin position="121"/>
        <end position="145"/>
    </location>
</feature>
<keyword evidence="1" id="KW-0812">Transmembrane</keyword>
<dbReference type="Pfam" id="PF10081">
    <property type="entry name" value="Abhydrolase_9"/>
    <property type="match status" value="1"/>
</dbReference>
<gene>
    <name evidence="4" type="ORF">GCM10007276_35420</name>
</gene>
<dbReference type="InterPro" id="IPR012037">
    <property type="entry name" value="Alpha/beta-hydrolase_fam"/>
</dbReference>
<evidence type="ECO:0000313" key="5">
    <source>
        <dbReference type="Proteomes" id="UP000602745"/>
    </source>
</evidence>
<reference evidence="4" key="2">
    <citation type="submission" date="2020-09" db="EMBL/GenBank/DDBJ databases">
        <authorList>
            <person name="Sun Q."/>
            <person name="Sedlacek I."/>
        </authorList>
    </citation>
    <scope>NUCLEOTIDE SEQUENCE</scope>
    <source>
        <strain evidence="4">CCM 7684</strain>
    </source>
</reference>
<evidence type="ECO:0000259" key="2">
    <source>
        <dbReference type="Pfam" id="PF10081"/>
    </source>
</evidence>
<feature type="domain" description="Alpha/beta-hydrolase catalytic" evidence="2">
    <location>
        <begin position="258"/>
        <end position="546"/>
    </location>
</feature>
<keyword evidence="1" id="KW-1133">Transmembrane helix</keyword>
<evidence type="ECO:0000259" key="3">
    <source>
        <dbReference type="Pfam" id="PF15420"/>
    </source>
</evidence>